<keyword evidence="3" id="KW-1185">Reference proteome</keyword>
<dbReference type="NCBIfam" id="TIGR02913">
    <property type="entry name" value="HAF_rpt"/>
    <property type="match status" value="1"/>
</dbReference>
<dbReference type="Proteomes" id="UP000324233">
    <property type="component" value="Chromosome"/>
</dbReference>
<name>A0A5B9VZE3_9BACT</name>
<evidence type="ECO:0000256" key="1">
    <source>
        <dbReference type="SAM" id="MobiDB-lite"/>
    </source>
</evidence>
<protein>
    <submittedName>
        <fullName evidence="2">Uncharacterized protein</fullName>
    </submittedName>
</protein>
<feature type="region of interest" description="Disordered" evidence="1">
    <location>
        <begin position="21"/>
        <end position="62"/>
    </location>
</feature>
<dbReference type="AlphaFoldDB" id="A0A5B9VZE3"/>
<evidence type="ECO:0000313" key="3">
    <source>
        <dbReference type="Proteomes" id="UP000324233"/>
    </source>
</evidence>
<proteinExistence type="predicted"/>
<sequence length="395" mass="42659">MGRISRRTWLRSTVGPIALGAGCGHAPTPTEVPEPRSIEAASPVPRAAKAPPSSGNRPAARRYRLVTCPKPTSGAYAINEDGWACGTMLVSVTHAGRSVQVTRAALWHVDEKECRDIDVRSSWGSWAHGLNGRGHVVGESRLDSLTDLGGFIWPNRPEEPPSAWRWDGLMPAGYRESHALSINDAGDVAGYATSRDRKTRGLIWKRGKALELSPLSGEQHSLAMSLDAAGRAVGNSFHDDRNQATFWDGADRPVALKLSDKYREMKADSIAVSISNGGLIAGSYWRYGKIPRQACLWVGEGAEFRDLQPASLGVTSESISVNQHGHVVGNYQTRNGETRGFLHDGSKMHDLTSLAKPPGGLVLQYPRMIDDRGWIVGTGTRGRGGPLEAFVMAPA</sequence>
<evidence type="ECO:0000313" key="2">
    <source>
        <dbReference type="EMBL" id="QEH33658.1"/>
    </source>
</evidence>
<gene>
    <name evidence="2" type="ORF">OJF2_21630</name>
</gene>
<dbReference type="InterPro" id="IPR014262">
    <property type="entry name" value="HAF_rpt"/>
</dbReference>
<dbReference type="PROSITE" id="PS51257">
    <property type="entry name" value="PROKAR_LIPOPROTEIN"/>
    <property type="match status" value="1"/>
</dbReference>
<organism evidence="2 3">
    <name type="scientific">Aquisphaera giovannonii</name>
    <dbReference type="NCBI Taxonomy" id="406548"/>
    <lineage>
        <taxon>Bacteria</taxon>
        <taxon>Pseudomonadati</taxon>
        <taxon>Planctomycetota</taxon>
        <taxon>Planctomycetia</taxon>
        <taxon>Isosphaerales</taxon>
        <taxon>Isosphaeraceae</taxon>
        <taxon>Aquisphaera</taxon>
    </lineage>
</organism>
<reference evidence="2 3" key="1">
    <citation type="submission" date="2019-08" db="EMBL/GenBank/DDBJ databases">
        <title>Deep-cultivation of Planctomycetes and their phenomic and genomic characterization uncovers novel biology.</title>
        <authorList>
            <person name="Wiegand S."/>
            <person name="Jogler M."/>
            <person name="Boedeker C."/>
            <person name="Pinto D."/>
            <person name="Vollmers J."/>
            <person name="Rivas-Marin E."/>
            <person name="Kohn T."/>
            <person name="Peeters S.H."/>
            <person name="Heuer A."/>
            <person name="Rast P."/>
            <person name="Oberbeckmann S."/>
            <person name="Bunk B."/>
            <person name="Jeske O."/>
            <person name="Meyerdierks A."/>
            <person name="Storesund J.E."/>
            <person name="Kallscheuer N."/>
            <person name="Luecker S."/>
            <person name="Lage O.M."/>
            <person name="Pohl T."/>
            <person name="Merkel B.J."/>
            <person name="Hornburger P."/>
            <person name="Mueller R.-W."/>
            <person name="Bruemmer F."/>
            <person name="Labrenz M."/>
            <person name="Spormann A.M."/>
            <person name="Op den Camp H."/>
            <person name="Overmann J."/>
            <person name="Amann R."/>
            <person name="Jetten M.S.M."/>
            <person name="Mascher T."/>
            <person name="Medema M.H."/>
            <person name="Devos D.P."/>
            <person name="Kaster A.-K."/>
            <person name="Ovreas L."/>
            <person name="Rohde M."/>
            <person name="Galperin M.Y."/>
            <person name="Jogler C."/>
        </authorList>
    </citation>
    <scope>NUCLEOTIDE SEQUENCE [LARGE SCALE GENOMIC DNA]</scope>
    <source>
        <strain evidence="2 3">OJF2</strain>
    </source>
</reference>
<accession>A0A5B9VZE3</accession>
<dbReference type="EMBL" id="CP042997">
    <property type="protein sequence ID" value="QEH33658.1"/>
    <property type="molecule type" value="Genomic_DNA"/>
</dbReference>
<dbReference type="KEGG" id="agv:OJF2_21630"/>